<dbReference type="PROSITE" id="PS00455">
    <property type="entry name" value="AMP_BINDING"/>
    <property type="match status" value="1"/>
</dbReference>
<dbReference type="AlphaFoldDB" id="A0A2R3IL91"/>
<evidence type="ECO:0000256" key="1">
    <source>
        <dbReference type="ARBA" id="ARBA00022598"/>
    </source>
</evidence>
<dbReference type="SUPFAM" id="SSF56801">
    <property type="entry name" value="Acetyl-CoA synthetase-like"/>
    <property type="match status" value="1"/>
</dbReference>
<dbReference type="EC" id="6.2.1.32" evidence="4"/>
<reference evidence="4 5" key="1">
    <citation type="submission" date="2018-02" db="EMBL/GenBank/DDBJ databases">
        <title>FDA/CDC Antimicrobial Resistant Isolate Bank Genome Sequencing.</title>
        <authorList>
            <person name="Benahmed F.H."/>
            <person name="Lutgring J.D."/>
            <person name="Yoo B."/>
            <person name="Machado M."/>
            <person name="Brown A."/>
            <person name="McAllister G."/>
            <person name="Perry A."/>
            <person name="Halpin A.L."/>
            <person name="Vavikolanu K."/>
            <person name="Ott S."/>
            <person name="Zhao X."/>
            <person name="Tallon L.J."/>
            <person name="Sadzewicz L."/>
            <person name="Aluvathingal J."/>
            <person name="Nadendla S."/>
            <person name="Voskania-kordi A."/>
            <person name="Simonyan V."/>
            <person name="Patel J."/>
            <person name="Shawar R.M."/>
        </authorList>
    </citation>
    <scope>NUCLEOTIDE SEQUENCE [LARGE SCALE GENOMIC DNA]</scope>
    <source>
        <strain evidence="4 5">AR_0356</strain>
    </source>
</reference>
<dbReference type="Pfam" id="PF00501">
    <property type="entry name" value="AMP-binding"/>
    <property type="match status" value="1"/>
</dbReference>
<dbReference type="PANTHER" id="PTHR43352:SF1">
    <property type="entry name" value="ANTHRANILATE--COA LIGASE"/>
    <property type="match status" value="1"/>
</dbReference>
<feature type="domain" description="AMP-dependent synthetase/ligase" evidence="2">
    <location>
        <begin position="20"/>
        <end position="363"/>
    </location>
</feature>
<dbReference type="InterPro" id="IPR045851">
    <property type="entry name" value="AMP-bd_C_sf"/>
</dbReference>
<dbReference type="GO" id="GO:0044550">
    <property type="term" value="P:secondary metabolite biosynthetic process"/>
    <property type="evidence" value="ECO:0007669"/>
    <property type="project" value="TreeGrafter"/>
</dbReference>
<dbReference type="PANTHER" id="PTHR43352">
    <property type="entry name" value="ACETYL-COA SYNTHETASE"/>
    <property type="match status" value="1"/>
</dbReference>
<dbReference type="Gene3D" id="3.40.50.12780">
    <property type="entry name" value="N-terminal domain of ligase-like"/>
    <property type="match status" value="1"/>
</dbReference>
<dbReference type="InterPro" id="IPR020845">
    <property type="entry name" value="AMP-binding_CS"/>
</dbReference>
<dbReference type="InterPro" id="IPR025110">
    <property type="entry name" value="AMP-bd_C"/>
</dbReference>
<evidence type="ECO:0000313" key="5">
    <source>
        <dbReference type="Proteomes" id="UP000238390"/>
    </source>
</evidence>
<dbReference type="SMR" id="A0A2R3IL91"/>
<evidence type="ECO:0000259" key="2">
    <source>
        <dbReference type="Pfam" id="PF00501"/>
    </source>
</evidence>
<keyword evidence="5" id="KW-1185">Reference proteome</keyword>
<evidence type="ECO:0000313" key="4">
    <source>
        <dbReference type="EMBL" id="AVK02688.1"/>
    </source>
</evidence>
<dbReference type="InterPro" id="IPR042099">
    <property type="entry name" value="ANL_N_sf"/>
</dbReference>
<dbReference type="EMBL" id="CP027169">
    <property type="protein sequence ID" value="AVK02688.1"/>
    <property type="molecule type" value="Genomic_DNA"/>
</dbReference>
<sequence>MTTLANLTEVLFRLDFDPGTELYRYRGQTLSRRQCRSAILSQASQLARVLEPGDRVVLALNDSPSLVCLFLACIAVGAIPAVINPKTREPALAEILADCQASLVVREADAPSLSGPLAPLTLRATVGQPLLDDFSLAALAGPAEPGWSDFHRQESTTPCYLQYTSGSTGAPKGVIHAVRNTLGFCRAFAGELLALREGDRLYSIPKMFFGYGMGNSLFFPWFSGASALLDDTWPSAERVLENLRASRPKVLFGVPAIYAALRPHAHELLESVRLAFSAGSPLPRGEFEFWSAQGLEICDGIGATEVGHVFLANRPGQAQADSTGLPLPGYECRLLDRDGETVEAAGQQGVLLVRGPGLSPGYWRASVEQQARFADGWYRTGDLFERDERGAYRHCGREDDLFKVNGRWVVPTQVEQAVCRHLPEVREAVLVPTSRRHDGLRPTLFVTLDERQESNQILLAQRIDQHLGQRIPSHMLPSQLHVLPALPRNDNGKLARAELRHLADTLYHDNLPEERAC</sequence>
<dbReference type="Proteomes" id="UP000238390">
    <property type="component" value="Chromosome"/>
</dbReference>
<keyword evidence="1 4" id="KW-0436">Ligase</keyword>
<dbReference type="InterPro" id="IPR000873">
    <property type="entry name" value="AMP-dep_synth/lig_dom"/>
</dbReference>
<organism evidence="4 5">
    <name type="scientific">Pseudomonas paraeruginosa</name>
    <dbReference type="NCBI Taxonomy" id="2994495"/>
    <lineage>
        <taxon>Bacteria</taxon>
        <taxon>Pseudomonadati</taxon>
        <taxon>Pseudomonadota</taxon>
        <taxon>Gammaproteobacteria</taxon>
        <taxon>Pseudomonadales</taxon>
        <taxon>Pseudomonadaceae</taxon>
        <taxon>Pseudomonas</taxon>
    </lineage>
</organism>
<proteinExistence type="predicted"/>
<gene>
    <name evidence="4" type="primary">pqsA</name>
    <name evidence="4" type="ORF">CSB93_5705</name>
</gene>
<evidence type="ECO:0000259" key="3">
    <source>
        <dbReference type="Pfam" id="PF13193"/>
    </source>
</evidence>
<feature type="domain" description="AMP-binding enzyme C-terminal" evidence="3">
    <location>
        <begin position="414"/>
        <end position="493"/>
    </location>
</feature>
<dbReference type="Pfam" id="PF13193">
    <property type="entry name" value="AMP-binding_C"/>
    <property type="match status" value="1"/>
</dbReference>
<dbReference type="Gene3D" id="3.30.300.30">
    <property type="match status" value="1"/>
</dbReference>
<dbReference type="GO" id="GO:0018860">
    <property type="term" value="F:anthranilate-CoA ligase activity"/>
    <property type="evidence" value="ECO:0007669"/>
    <property type="project" value="UniProtKB-EC"/>
</dbReference>
<dbReference type="RefSeq" id="WP_058146282.1">
    <property type="nucleotide sequence ID" value="NZ_CP027169.1"/>
</dbReference>
<name>A0A2R3IL91_9PSED</name>
<protein>
    <submittedName>
        <fullName evidence="4">Anthranilate--CoA ligase</fullName>
        <ecNumber evidence="4">6.2.1.32</ecNumber>
    </submittedName>
</protein>
<accession>A0A2R3IL91</accession>